<gene>
    <name evidence="3" type="ORF">HHK36_000281</name>
</gene>
<dbReference type="Pfam" id="PF13639">
    <property type="entry name" value="zf-RING_2"/>
    <property type="match status" value="1"/>
</dbReference>
<dbReference type="InterPro" id="IPR001841">
    <property type="entry name" value="Znf_RING"/>
</dbReference>
<dbReference type="GO" id="GO:0046621">
    <property type="term" value="P:negative regulation of organ growth"/>
    <property type="evidence" value="ECO:0007669"/>
    <property type="project" value="InterPro"/>
</dbReference>
<dbReference type="InterPro" id="IPR013083">
    <property type="entry name" value="Znf_RING/FYVE/PHD"/>
</dbReference>
<dbReference type="OMA" id="CVTRWLK"/>
<dbReference type="AlphaFoldDB" id="A0A834ZV81"/>
<name>A0A834ZV81_TETSI</name>
<dbReference type="GO" id="GO:0031624">
    <property type="term" value="F:ubiquitin conjugating enzyme binding"/>
    <property type="evidence" value="ECO:0007669"/>
    <property type="project" value="TreeGrafter"/>
</dbReference>
<feature type="domain" description="RING-type" evidence="2">
    <location>
        <begin position="225"/>
        <end position="260"/>
    </location>
</feature>
<dbReference type="Gene3D" id="3.30.40.10">
    <property type="entry name" value="Zinc/RING finger domain, C3HC4 (zinc finger)"/>
    <property type="match status" value="1"/>
</dbReference>
<evidence type="ECO:0000313" key="4">
    <source>
        <dbReference type="Proteomes" id="UP000655225"/>
    </source>
</evidence>
<dbReference type="EMBL" id="JABCRI010000001">
    <property type="protein sequence ID" value="KAF8412320.1"/>
    <property type="molecule type" value="Genomic_DNA"/>
</dbReference>
<evidence type="ECO:0000313" key="3">
    <source>
        <dbReference type="EMBL" id="KAF8412320.1"/>
    </source>
</evidence>
<protein>
    <recommendedName>
        <fullName evidence="2">RING-type domain-containing protein</fullName>
    </recommendedName>
</protein>
<dbReference type="PANTHER" id="PTHR46400">
    <property type="entry name" value="RING/U-BOX SUPERFAMILY PROTEIN"/>
    <property type="match status" value="1"/>
</dbReference>
<evidence type="ECO:0000256" key="1">
    <source>
        <dbReference type="SAM" id="MobiDB-lite"/>
    </source>
</evidence>
<organism evidence="3 4">
    <name type="scientific">Tetracentron sinense</name>
    <name type="common">Spur-leaf</name>
    <dbReference type="NCBI Taxonomy" id="13715"/>
    <lineage>
        <taxon>Eukaryota</taxon>
        <taxon>Viridiplantae</taxon>
        <taxon>Streptophyta</taxon>
        <taxon>Embryophyta</taxon>
        <taxon>Tracheophyta</taxon>
        <taxon>Spermatophyta</taxon>
        <taxon>Magnoliopsida</taxon>
        <taxon>Trochodendrales</taxon>
        <taxon>Trochodendraceae</taxon>
        <taxon>Tetracentron</taxon>
    </lineage>
</organism>
<feature type="compositionally biased region" description="Low complexity" evidence="1">
    <location>
        <begin position="134"/>
        <end position="149"/>
    </location>
</feature>
<reference evidence="3 4" key="1">
    <citation type="submission" date="2020-04" db="EMBL/GenBank/DDBJ databases">
        <title>Plant Genome Project.</title>
        <authorList>
            <person name="Zhang R.-G."/>
        </authorList>
    </citation>
    <scope>NUCLEOTIDE SEQUENCE [LARGE SCALE GENOMIC DNA]</scope>
    <source>
        <strain evidence="3">YNK0</strain>
        <tissue evidence="3">Leaf</tissue>
    </source>
</reference>
<feature type="region of interest" description="Disordered" evidence="1">
    <location>
        <begin position="54"/>
        <end position="95"/>
    </location>
</feature>
<feature type="region of interest" description="Disordered" evidence="1">
    <location>
        <begin position="111"/>
        <end position="151"/>
    </location>
</feature>
<accession>A0A834ZV81</accession>
<dbReference type="OrthoDB" id="8062037at2759"/>
<feature type="compositionally biased region" description="Basic and acidic residues" evidence="1">
    <location>
        <begin position="71"/>
        <end position="89"/>
    </location>
</feature>
<feature type="compositionally biased region" description="Polar residues" evidence="1">
    <location>
        <begin position="54"/>
        <end position="70"/>
    </location>
</feature>
<dbReference type="InterPro" id="IPR033276">
    <property type="entry name" value="BB"/>
</dbReference>
<proteinExistence type="predicted"/>
<comment type="caution">
    <text evidence="3">The sequence shown here is derived from an EMBL/GenBank/DDBJ whole genome shotgun (WGS) entry which is preliminary data.</text>
</comment>
<sequence length="270" mass="30105">MRAIFETRGSQQVDVHYMNTGIPAVVEENFGGYYLADLTLEEVLDQESVYQSLQTNSGNNRAKASASTDPNLEHDQSGGERRVPRKEGESSVARSFESQLALDEALARDLQEAENHRGDVSLSEITGTAGAANREVSSASTETSARTSVPVTQLPSTLELKIQYAEMQAVSQDNIDPDNMTYEELQFLGEAIGTESRGLSEELISYLPSSKYKTGFFSRKDKHEECVICCTEYKNRDVLITLPCLHQYHSKCVTRWLKLNKVLNTLFGEF</sequence>
<keyword evidence="4" id="KW-1185">Reference proteome</keyword>
<dbReference type="SUPFAM" id="SSF57850">
    <property type="entry name" value="RING/U-box"/>
    <property type="match status" value="1"/>
</dbReference>
<dbReference type="Proteomes" id="UP000655225">
    <property type="component" value="Unassembled WGS sequence"/>
</dbReference>
<dbReference type="FunFam" id="3.30.40.10:FF:000226">
    <property type="entry name" value="E3 ubiquitin ligase BIG BROTHER"/>
    <property type="match status" value="1"/>
</dbReference>
<dbReference type="GO" id="GO:0016567">
    <property type="term" value="P:protein ubiquitination"/>
    <property type="evidence" value="ECO:0007669"/>
    <property type="project" value="InterPro"/>
</dbReference>
<dbReference type="GO" id="GO:0004842">
    <property type="term" value="F:ubiquitin-protein transferase activity"/>
    <property type="evidence" value="ECO:0007669"/>
    <property type="project" value="InterPro"/>
</dbReference>
<evidence type="ECO:0000259" key="2">
    <source>
        <dbReference type="Pfam" id="PF13639"/>
    </source>
</evidence>
<dbReference type="PANTHER" id="PTHR46400:SF11">
    <property type="entry name" value="OS04G0571200 PROTEIN"/>
    <property type="match status" value="1"/>
</dbReference>